<name>A0AAV6G4Z8_9TELE</name>
<comment type="caution">
    <text evidence="2">The sequence shown here is derived from an EMBL/GenBank/DDBJ whole genome shotgun (WGS) entry which is preliminary data.</text>
</comment>
<evidence type="ECO:0000256" key="1">
    <source>
        <dbReference type="SAM" id="MobiDB-lite"/>
    </source>
</evidence>
<evidence type="ECO:0000313" key="2">
    <source>
        <dbReference type="EMBL" id="KAG5270118.1"/>
    </source>
</evidence>
<feature type="region of interest" description="Disordered" evidence="1">
    <location>
        <begin position="24"/>
        <end position="43"/>
    </location>
</feature>
<protein>
    <submittedName>
        <fullName evidence="2">Uncharacterized protein</fullName>
    </submittedName>
</protein>
<accession>A0AAV6G4Z8</accession>
<feature type="region of interest" description="Disordered" evidence="1">
    <location>
        <begin position="139"/>
        <end position="158"/>
    </location>
</feature>
<evidence type="ECO:0000313" key="3">
    <source>
        <dbReference type="Proteomes" id="UP000823561"/>
    </source>
</evidence>
<feature type="compositionally biased region" description="Polar residues" evidence="1">
    <location>
        <begin position="26"/>
        <end position="35"/>
    </location>
</feature>
<dbReference type="EMBL" id="JADWDJ010000014">
    <property type="protein sequence ID" value="KAG5270118.1"/>
    <property type="molecule type" value="Genomic_DNA"/>
</dbReference>
<sequence>MFAFTACMLPAPPAPHTYWRGGARVAQTTTDSPGSRPSPIPNPSMPSALGCQSEGILGMSFSLCLWRLLTPPHPHAPLRTSPPPRVRPREQRSSGGGMGSVFALFGMSGPRWGSPSIPVHLDSRLTLTQGALTEQLWNQSQKELKKKKKKKNQPSVLE</sequence>
<keyword evidence="3" id="KW-1185">Reference proteome</keyword>
<dbReference type="Proteomes" id="UP000823561">
    <property type="component" value="Chromosome 14"/>
</dbReference>
<feature type="region of interest" description="Disordered" evidence="1">
    <location>
        <begin position="73"/>
        <end position="100"/>
    </location>
</feature>
<proteinExistence type="predicted"/>
<gene>
    <name evidence="2" type="ORF">AALO_G00188920</name>
</gene>
<feature type="compositionally biased region" description="Pro residues" evidence="1">
    <location>
        <begin position="73"/>
        <end position="85"/>
    </location>
</feature>
<reference evidence="2" key="1">
    <citation type="submission" date="2020-10" db="EMBL/GenBank/DDBJ databases">
        <title>Chromosome-scale genome assembly of the Allis shad, Alosa alosa.</title>
        <authorList>
            <person name="Margot Z."/>
            <person name="Christophe K."/>
            <person name="Cabau C."/>
            <person name="Louis A."/>
            <person name="Berthelot C."/>
            <person name="Parey E."/>
            <person name="Roest Crollius H."/>
            <person name="Montfort J."/>
            <person name="Robinson-Rechavi M."/>
            <person name="Bucao C."/>
            <person name="Bouchez O."/>
            <person name="Gislard M."/>
            <person name="Lluch J."/>
            <person name="Milhes M."/>
            <person name="Lampietro C."/>
            <person name="Lopez Roques C."/>
            <person name="Donnadieu C."/>
            <person name="Braasch I."/>
            <person name="Desvignes T."/>
            <person name="Postlethwait J."/>
            <person name="Bobe J."/>
            <person name="Guiguen Y."/>
        </authorList>
    </citation>
    <scope>NUCLEOTIDE SEQUENCE</scope>
    <source>
        <strain evidence="2">M-15738</strain>
        <tissue evidence="2">Blood</tissue>
    </source>
</reference>
<organism evidence="2 3">
    <name type="scientific">Alosa alosa</name>
    <name type="common">allis shad</name>
    <dbReference type="NCBI Taxonomy" id="278164"/>
    <lineage>
        <taxon>Eukaryota</taxon>
        <taxon>Metazoa</taxon>
        <taxon>Chordata</taxon>
        <taxon>Craniata</taxon>
        <taxon>Vertebrata</taxon>
        <taxon>Euteleostomi</taxon>
        <taxon>Actinopterygii</taxon>
        <taxon>Neopterygii</taxon>
        <taxon>Teleostei</taxon>
        <taxon>Clupei</taxon>
        <taxon>Clupeiformes</taxon>
        <taxon>Clupeoidei</taxon>
        <taxon>Clupeidae</taxon>
        <taxon>Alosa</taxon>
    </lineage>
</organism>
<dbReference type="AlphaFoldDB" id="A0AAV6G4Z8"/>